<dbReference type="PANTHER" id="PTHR12903">
    <property type="entry name" value="MITOCHONDRIAL RIBOSOMAL PROTEIN L24"/>
    <property type="match status" value="1"/>
</dbReference>
<dbReference type="EMBL" id="AF041468">
    <property type="status" value="NOT_ANNOTATED_CDS"/>
    <property type="molecule type" value="Genomic_DNA"/>
</dbReference>
<dbReference type="Pfam" id="PF17136">
    <property type="entry name" value="ribosomal_L24"/>
    <property type="match status" value="1"/>
</dbReference>
<feature type="domain" description="KOW" evidence="4">
    <location>
        <begin position="2"/>
        <end position="29"/>
    </location>
</feature>
<reference evidence="5" key="3">
    <citation type="submission" date="2015-06" db="UniProtKB">
        <authorList>
            <consortium name="EnsemblProtists"/>
        </authorList>
    </citation>
    <scope>IDENTIFICATION</scope>
</reference>
<keyword evidence="6" id="KW-1185">Reference proteome</keyword>
<dbReference type="InterPro" id="IPR003256">
    <property type="entry name" value="Ribosomal_uL24"/>
</dbReference>
<dbReference type="EnsemblProtists" id="AAC35714">
    <property type="protein sequence ID" value="AAC35714"/>
    <property type="gene ID" value="EGPrGTG00000000083"/>
</dbReference>
<evidence type="ECO:0000313" key="5">
    <source>
        <dbReference type="EnsemblProtists" id="AAC35714"/>
    </source>
</evidence>
<organism evidence="5 6">
    <name type="scientific">Guillardia theta (strain CCMP2712)</name>
    <name type="common">Cryptophyte</name>
    <dbReference type="NCBI Taxonomy" id="905079"/>
    <lineage>
        <taxon>Eukaryota</taxon>
        <taxon>Cryptophyceae</taxon>
        <taxon>Pyrenomonadales</taxon>
        <taxon>Geminigeraceae</taxon>
        <taxon>Guillardia</taxon>
    </lineage>
</organism>
<dbReference type="SMR" id="A0A0C3SGC5"/>
<dbReference type="GO" id="GO:0003735">
    <property type="term" value="F:structural constituent of ribosome"/>
    <property type="evidence" value="ECO:0007669"/>
    <property type="project" value="InterPro"/>
</dbReference>
<reference evidence="6" key="1">
    <citation type="journal article" date="2012" name="Nature">
        <title>Algal genomes reveal evolutionary mosaicism and the fate of nucleomorphs.</title>
        <authorList>
            <consortium name="DOE Joint Genome Institute"/>
            <person name="Curtis B.A."/>
            <person name="Tanifuji G."/>
            <person name="Burki F."/>
            <person name="Gruber A."/>
            <person name="Irimia M."/>
            <person name="Maruyama S."/>
            <person name="Arias M.C."/>
            <person name="Ball S.G."/>
            <person name="Gile G.H."/>
            <person name="Hirakawa Y."/>
            <person name="Hopkins J.F."/>
            <person name="Kuo A."/>
            <person name="Rensing S.A."/>
            <person name="Schmutz J."/>
            <person name="Symeonidi A."/>
            <person name="Elias M."/>
            <person name="Eveleigh R.J."/>
            <person name="Herman E.K."/>
            <person name="Klute M.J."/>
            <person name="Nakayama T."/>
            <person name="Obornik M."/>
            <person name="Reyes-Prieto A."/>
            <person name="Armbrust E.V."/>
            <person name="Aves S.J."/>
            <person name="Beiko R.G."/>
            <person name="Coutinho P."/>
            <person name="Dacks J.B."/>
            <person name="Durnford D.G."/>
            <person name="Fast N.M."/>
            <person name="Green B.R."/>
            <person name="Grisdale C.J."/>
            <person name="Hempel F."/>
            <person name="Henrissat B."/>
            <person name="Hoppner M.P."/>
            <person name="Ishida K."/>
            <person name="Kim E."/>
            <person name="Koreny L."/>
            <person name="Kroth P.G."/>
            <person name="Liu Y."/>
            <person name="Malik S.B."/>
            <person name="Maier U.G."/>
            <person name="McRose D."/>
            <person name="Mock T."/>
            <person name="Neilson J.A."/>
            <person name="Onodera N.T."/>
            <person name="Poole A.M."/>
            <person name="Pritham E.J."/>
            <person name="Richards T.A."/>
            <person name="Rocap G."/>
            <person name="Roy S.W."/>
            <person name="Sarai C."/>
            <person name="Schaack S."/>
            <person name="Shirato S."/>
            <person name="Slamovits C.H."/>
            <person name="Spencer D.F."/>
            <person name="Suzuki S."/>
            <person name="Worden A.Z."/>
            <person name="Zauner S."/>
            <person name="Barry K."/>
            <person name="Bell C."/>
            <person name="Bharti A.K."/>
            <person name="Crow J.A."/>
            <person name="Grimwood J."/>
            <person name="Kramer R."/>
            <person name="Lindquist E."/>
            <person name="Lucas S."/>
            <person name="Salamov A."/>
            <person name="McFadden G.I."/>
            <person name="Lane C.E."/>
            <person name="Keeling P.J."/>
            <person name="Gray M.W."/>
            <person name="Grigoriev I.V."/>
            <person name="Archibald J.M."/>
        </authorList>
    </citation>
    <scope>NUCLEOTIDE SEQUENCE</scope>
    <source>
        <strain evidence="6">CCMP2712</strain>
    </source>
</reference>
<keyword evidence="3" id="KW-0687">Ribonucleoprotein</keyword>
<dbReference type="AlphaFoldDB" id="A0A0C3SGC5"/>
<evidence type="ECO:0000256" key="2">
    <source>
        <dbReference type="ARBA" id="ARBA00022980"/>
    </source>
</evidence>
<dbReference type="GO" id="GO:0005840">
    <property type="term" value="C:ribosome"/>
    <property type="evidence" value="ECO:0007669"/>
    <property type="project" value="UniProtKB-KW"/>
</dbReference>
<dbReference type="Gene3D" id="2.30.30.30">
    <property type="match status" value="1"/>
</dbReference>
<dbReference type="GO" id="GO:0003723">
    <property type="term" value="F:RNA binding"/>
    <property type="evidence" value="ECO:0007669"/>
    <property type="project" value="InterPro"/>
</dbReference>
<comment type="similarity">
    <text evidence="1">Belongs to the universal ribosomal protein uL24 family.</text>
</comment>
<dbReference type="InterPro" id="IPR014722">
    <property type="entry name" value="Rib_uL2_dom2"/>
</dbReference>
<accession>A0A0C3SGC5</accession>
<dbReference type="InterPro" id="IPR005824">
    <property type="entry name" value="KOW"/>
</dbReference>
<dbReference type="SUPFAM" id="SSF50104">
    <property type="entry name" value="Translation proteins SH3-like domain"/>
    <property type="match status" value="1"/>
</dbReference>
<reference evidence="6" key="2">
    <citation type="submission" date="2012-11" db="EMBL/GenBank/DDBJ databases">
        <authorList>
            <person name="Kuo A."/>
            <person name="Curtis B.A."/>
            <person name="Tanifuji G."/>
            <person name="Burki F."/>
            <person name="Gruber A."/>
            <person name="Irimia M."/>
            <person name="Maruyama S."/>
            <person name="Arias M.C."/>
            <person name="Ball S.G."/>
            <person name="Gile G.H."/>
            <person name="Hirakawa Y."/>
            <person name="Hopkins J.F."/>
            <person name="Rensing S.A."/>
            <person name="Schmutz J."/>
            <person name="Symeonidi A."/>
            <person name="Elias M."/>
            <person name="Eveleigh R.J."/>
            <person name="Herman E.K."/>
            <person name="Klute M.J."/>
            <person name="Nakayama T."/>
            <person name="Obornik M."/>
            <person name="Reyes-Prieto A."/>
            <person name="Armbrust E.V."/>
            <person name="Aves S.J."/>
            <person name="Beiko R.G."/>
            <person name="Coutinho P."/>
            <person name="Dacks J.B."/>
            <person name="Durnford D.G."/>
            <person name="Fast N.M."/>
            <person name="Green B.R."/>
            <person name="Grisdale C."/>
            <person name="Hempe F."/>
            <person name="Henrissat B."/>
            <person name="Hoppner M.P."/>
            <person name="Ishida K.-I."/>
            <person name="Kim E."/>
            <person name="Koreny L."/>
            <person name="Kroth P.G."/>
            <person name="Liu Y."/>
            <person name="Malik S.-B."/>
            <person name="Maier U.G."/>
            <person name="McRose D."/>
            <person name="Mock T."/>
            <person name="Neilson J.A."/>
            <person name="Onodera N.T."/>
            <person name="Poole A.M."/>
            <person name="Pritham E.J."/>
            <person name="Richards T.A."/>
            <person name="Rocap G."/>
            <person name="Roy S.W."/>
            <person name="Sarai C."/>
            <person name="Schaack S."/>
            <person name="Shirato S."/>
            <person name="Slamovits C.H."/>
            <person name="Spencer D.F."/>
            <person name="Suzuki S."/>
            <person name="Worden A.Z."/>
            <person name="Zauner S."/>
            <person name="Barry K."/>
            <person name="Bell C."/>
            <person name="Bharti A.K."/>
            <person name="Crow J.A."/>
            <person name="Grimwood J."/>
            <person name="Kramer R."/>
            <person name="Lindquist E."/>
            <person name="Lucas S."/>
            <person name="Salamov A."/>
            <person name="McFadden G.I."/>
            <person name="Lane C.E."/>
            <person name="Keeling P.J."/>
            <person name="Gray M.W."/>
            <person name="Grigoriev I.V."/>
            <person name="Archibald J.M."/>
        </authorList>
    </citation>
    <scope>NUCLEOTIDE SEQUENCE</scope>
    <source>
        <strain evidence="6">CCMP2712</strain>
    </source>
</reference>
<dbReference type="Proteomes" id="UP000011087">
    <property type="component" value="Unassembled WGS sequence"/>
</dbReference>
<evidence type="ECO:0000259" key="4">
    <source>
        <dbReference type="SMART" id="SM00739"/>
    </source>
</evidence>
<protein>
    <recommendedName>
        <fullName evidence="4">KOW domain-containing protein</fullName>
    </recommendedName>
</protein>
<dbReference type="InterPro" id="IPR041988">
    <property type="entry name" value="Ribosomal_uL24_KOW"/>
</dbReference>
<dbReference type="Pfam" id="PF00467">
    <property type="entry name" value="KOW"/>
    <property type="match status" value="1"/>
</dbReference>
<evidence type="ECO:0000313" key="6">
    <source>
        <dbReference type="Proteomes" id="UP000011087"/>
    </source>
</evidence>
<dbReference type="NCBIfam" id="TIGR01079">
    <property type="entry name" value="rplX_bact"/>
    <property type="match status" value="1"/>
</dbReference>
<dbReference type="InterPro" id="IPR008991">
    <property type="entry name" value="Translation_prot_SH3-like_sf"/>
</dbReference>
<dbReference type="GO" id="GO:1990904">
    <property type="term" value="C:ribonucleoprotein complex"/>
    <property type="evidence" value="ECO:0007669"/>
    <property type="project" value="UniProtKB-KW"/>
</dbReference>
<dbReference type="CDD" id="cd06089">
    <property type="entry name" value="KOW_RPL26"/>
    <property type="match status" value="1"/>
</dbReference>
<dbReference type="GO" id="GO:0006412">
    <property type="term" value="P:translation"/>
    <property type="evidence" value="ECO:0007669"/>
    <property type="project" value="InterPro"/>
</dbReference>
<dbReference type="OMA" id="HPQGAII"/>
<dbReference type="InterPro" id="IPR057264">
    <property type="entry name" value="Ribosomal_uL24_C"/>
</dbReference>
<dbReference type="SMART" id="SM00739">
    <property type="entry name" value="KOW"/>
    <property type="match status" value="1"/>
</dbReference>
<proteinExistence type="inferred from homology"/>
<keyword evidence="2" id="KW-0689">Ribosomal protein</keyword>
<name>A0A0C3SGC5_GUITC</name>
<evidence type="ECO:0000256" key="1">
    <source>
        <dbReference type="ARBA" id="ARBA00010618"/>
    </source>
</evidence>
<sequence length="101" mass="11572">MTIKQGDKVQVIAGSYKGEITEVLKVIRKSNSLILKNINIKNKHVKPKKEGEVGQIKQFEAPIHRSNVMLYDEESQIRSRSKFIISQDGKKVRVLKKLVKN</sequence>
<evidence type="ECO:0000256" key="3">
    <source>
        <dbReference type="ARBA" id="ARBA00023274"/>
    </source>
</evidence>
<dbReference type="HAMAP" id="MF_01326_B">
    <property type="entry name" value="Ribosomal_uL24_B"/>
    <property type="match status" value="1"/>
</dbReference>